<dbReference type="InterPro" id="IPR001179">
    <property type="entry name" value="PPIase_FKBP_dom"/>
</dbReference>
<comment type="catalytic activity">
    <reaction evidence="1 9 10">
        <text>[protein]-peptidylproline (omega=180) = [protein]-peptidylproline (omega=0)</text>
        <dbReference type="Rhea" id="RHEA:16237"/>
        <dbReference type="Rhea" id="RHEA-COMP:10747"/>
        <dbReference type="Rhea" id="RHEA-COMP:10748"/>
        <dbReference type="ChEBI" id="CHEBI:83833"/>
        <dbReference type="ChEBI" id="CHEBI:83834"/>
        <dbReference type="EC" id="5.2.1.8"/>
    </reaction>
</comment>
<keyword evidence="6" id="KW-0143">Chaperone</keyword>
<dbReference type="EC" id="5.2.1.8" evidence="10"/>
<evidence type="ECO:0000256" key="9">
    <source>
        <dbReference type="PROSITE-ProRule" id="PRU00277"/>
    </source>
</evidence>
<dbReference type="Pfam" id="PF00254">
    <property type="entry name" value="FKBP_C"/>
    <property type="match status" value="1"/>
</dbReference>
<comment type="similarity">
    <text evidence="3 10">Belongs to the FKBP-type PPIase family.</text>
</comment>
<evidence type="ECO:0000256" key="3">
    <source>
        <dbReference type="ARBA" id="ARBA00006577"/>
    </source>
</evidence>
<sequence length="163" mass="17631">MNVEANKVVSFHYSVSDGGDVPVDSSRERGEPLTVLIGHGNIIPGLEKALHGHAVGDRFAVSVAPGEAYGERRADFFQRVPKKYFEDAEHLQPGMSTVLQTKEGGPRMVVVQKVGSSVIDVDLNHPLAGKTLAFDIEITDIRDATAEEISHRHAHGAGGHEHH</sequence>
<dbReference type="Proteomes" id="UP001501523">
    <property type="component" value="Unassembled WGS sequence"/>
</dbReference>
<dbReference type="InterPro" id="IPR046357">
    <property type="entry name" value="PPIase_dom_sf"/>
</dbReference>
<evidence type="ECO:0000313" key="13">
    <source>
        <dbReference type="Proteomes" id="UP001501523"/>
    </source>
</evidence>
<keyword evidence="7 9" id="KW-0413">Isomerase</keyword>
<evidence type="ECO:0000256" key="2">
    <source>
        <dbReference type="ARBA" id="ARBA00004496"/>
    </source>
</evidence>
<evidence type="ECO:0000256" key="8">
    <source>
        <dbReference type="ARBA" id="ARBA00037071"/>
    </source>
</evidence>
<evidence type="ECO:0000259" key="11">
    <source>
        <dbReference type="PROSITE" id="PS50059"/>
    </source>
</evidence>
<name>A0ABN1ID53_9GAMM</name>
<evidence type="ECO:0000256" key="5">
    <source>
        <dbReference type="ARBA" id="ARBA00023110"/>
    </source>
</evidence>
<evidence type="ECO:0000256" key="10">
    <source>
        <dbReference type="RuleBase" id="RU003915"/>
    </source>
</evidence>
<dbReference type="EMBL" id="BAAAEU010000004">
    <property type="protein sequence ID" value="GAA0708074.1"/>
    <property type="molecule type" value="Genomic_DNA"/>
</dbReference>
<proteinExistence type="inferred from homology"/>
<dbReference type="RefSeq" id="WP_343787277.1">
    <property type="nucleotide sequence ID" value="NZ_BAAAEU010000004.1"/>
</dbReference>
<keyword evidence="13" id="KW-1185">Reference proteome</keyword>
<dbReference type="Gene3D" id="3.10.50.40">
    <property type="match status" value="1"/>
</dbReference>
<comment type="function">
    <text evidence="8">Also involved in hydrogenase metallocenter assembly, probably by participating in the nickel insertion step. This function in hydrogenase biosynthesis requires chaperone activity and the presence of the metal-binding domain, but not PPIase activity.</text>
</comment>
<evidence type="ECO:0000313" key="12">
    <source>
        <dbReference type="EMBL" id="GAA0708074.1"/>
    </source>
</evidence>
<dbReference type="PANTHER" id="PTHR47861">
    <property type="entry name" value="FKBP-TYPE PEPTIDYL-PROLYL CIS-TRANS ISOMERASE SLYD"/>
    <property type="match status" value="1"/>
</dbReference>
<dbReference type="GO" id="GO:0016853">
    <property type="term" value="F:isomerase activity"/>
    <property type="evidence" value="ECO:0007669"/>
    <property type="project" value="UniProtKB-KW"/>
</dbReference>
<evidence type="ECO:0000256" key="1">
    <source>
        <dbReference type="ARBA" id="ARBA00000971"/>
    </source>
</evidence>
<dbReference type="SUPFAM" id="SSF54534">
    <property type="entry name" value="FKBP-like"/>
    <property type="match status" value="1"/>
</dbReference>
<comment type="caution">
    <text evidence="12">The sequence shown here is derived from an EMBL/GenBank/DDBJ whole genome shotgun (WGS) entry which is preliminary data.</text>
</comment>
<evidence type="ECO:0000256" key="4">
    <source>
        <dbReference type="ARBA" id="ARBA00022490"/>
    </source>
</evidence>
<reference evidence="12 13" key="1">
    <citation type="journal article" date="2019" name="Int. J. Syst. Evol. Microbiol.">
        <title>The Global Catalogue of Microorganisms (GCM) 10K type strain sequencing project: providing services to taxonomists for standard genome sequencing and annotation.</title>
        <authorList>
            <consortium name="The Broad Institute Genomics Platform"/>
            <consortium name="The Broad Institute Genome Sequencing Center for Infectious Disease"/>
            <person name="Wu L."/>
            <person name="Ma J."/>
        </authorList>
    </citation>
    <scope>NUCLEOTIDE SEQUENCE [LARGE SCALE GENOMIC DNA]</scope>
    <source>
        <strain evidence="12 13">JCM 15421</strain>
    </source>
</reference>
<organism evidence="12 13">
    <name type="scientific">Dokdonella soli</name>
    <dbReference type="NCBI Taxonomy" id="529810"/>
    <lineage>
        <taxon>Bacteria</taxon>
        <taxon>Pseudomonadati</taxon>
        <taxon>Pseudomonadota</taxon>
        <taxon>Gammaproteobacteria</taxon>
        <taxon>Lysobacterales</taxon>
        <taxon>Rhodanobacteraceae</taxon>
        <taxon>Dokdonella</taxon>
    </lineage>
</organism>
<keyword evidence="5 9" id="KW-0697">Rotamase</keyword>
<protein>
    <recommendedName>
        <fullName evidence="10">Peptidyl-prolyl cis-trans isomerase</fullName>
        <ecNumber evidence="10">5.2.1.8</ecNumber>
    </recommendedName>
</protein>
<evidence type="ECO:0000256" key="6">
    <source>
        <dbReference type="ARBA" id="ARBA00023186"/>
    </source>
</evidence>
<feature type="domain" description="PPIase FKBP-type" evidence="11">
    <location>
        <begin position="6"/>
        <end position="81"/>
    </location>
</feature>
<accession>A0ABN1ID53</accession>
<gene>
    <name evidence="12" type="ORF">GCM10009105_07320</name>
</gene>
<keyword evidence="4" id="KW-0963">Cytoplasm</keyword>
<evidence type="ECO:0000256" key="7">
    <source>
        <dbReference type="ARBA" id="ARBA00023235"/>
    </source>
</evidence>
<dbReference type="PROSITE" id="PS50059">
    <property type="entry name" value="FKBP_PPIASE"/>
    <property type="match status" value="1"/>
</dbReference>
<dbReference type="PANTHER" id="PTHR47861:SF3">
    <property type="entry name" value="FKBP-TYPE PEPTIDYL-PROLYL CIS-TRANS ISOMERASE SLYD"/>
    <property type="match status" value="1"/>
</dbReference>
<comment type="subcellular location">
    <subcellularLocation>
        <location evidence="2">Cytoplasm</location>
    </subcellularLocation>
</comment>